<evidence type="ECO:0000313" key="1">
    <source>
        <dbReference type="EMBL" id="RBP69583.1"/>
    </source>
</evidence>
<dbReference type="GeneID" id="31821845"/>
<dbReference type="AlphaFoldDB" id="A0A368UQX1"/>
<dbReference type="InterPro" id="IPR018841">
    <property type="entry name" value="DUF2442"/>
</dbReference>
<accession>A0A368UQX1</accession>
<protein>
    <submittedName>
        <fullName evidence="2">Uncharacterized protein DUF2442</fullName>
    </submittedName>
</protein>
<dbReference type="OMA" id="TIYWENG"/>
<dbReference type="InterPro" id="IPR036782">
    <property type="entry name" value="NE0471-like_N"/>
</dbReference>
<proteinExistence type="predicted"/>
<dbReference type="Proteomes" id="UP000253065">
    <property type="component" value="Unassembled WGS sequence"/>
</dbReference>
<name>A0A368UQX1_MARNT</name>
<dbReference type="Proteomes" id="UP000253647">
    <property type="component" value="Unassembled WGS sequence"/>
</dbReference>
<evidence type="ECO:0000313" key="3">
    <source>
        <dbReference type="EMBL" id="RCW64644.1"/>
    </source>
</evidence>
<evidence type="ECO:0000313" key="2">
    <source>
        <dbReference type="EMBL" id="RCW31227.1"/>
    </source>
</evidence>
<comment type="caution">
    <text evidence="2">The sequence shown here is derived from an EMBL/GenBank/DDBJ whole genome shotgun (WGS) entry which is preliminary data.</text>
</comment>
<sequence>MNSMPRVTHVEAKADYVLAVTFDDGTHGEISLADRLFGPMFEPLKDPAFFAQAKVDEFGAICWPNEADIAPDALYRKIKSEQTGTVCR</sequence>
<evidence type="ECO:0000313" key="4">
    <source>
        <dbReference type="Proteomes" id="UP000252795"/>
    </source>
</evidence>
<evidence type="ECO:0000313" key="5">
    <source>
        <dbReference type="Proteomes" id="UP000253065"/>
    </source>
</evidence>
<dbReference type="EMBL" id="QNSA01000012">
    <property type="protein sequence ID" value="RBP69583.1"/>
    <property type="molecule type" value="Genomic_DNA"/>
</dbReference>
<dbReference type="EMBL" id="QPJI01000014">
    <property type="protein sequence ID" value="RCW64644.1"/>
    <property type="molecule type" value="Genomic_DNA"/>
</dbReference>
<dbReference type="Proteomes" id="UP000252795">
    <property type="component" value="Unassembled WGS sequence"/>
</dbReference>
<evidence type="ECO:0000313" key="6">
    <source>
        <dbReference type="Proteomes" id="UP000253647"/>
    </source>
</evidence>
<keyword evidence="5" id="KW-1185">Reference proteome</keyword>
<dbReference type="Gene3D" id="3.30.2020.10">
    <property type="entry name" value="NE0471-like N-terminal domain"/>
    <property type="match status" value="1"/>
</dbReference>
<organism evidence="2 4">
    <name type="scientific">Marinobacter nauticus</name>
    <name type="common">Marinobacter hydrocarbonoclasticus</name>
    <name type="synonym">Marinobacter aquaeolei</name>
    <dbReference type="NCBI Taxonomy" id="2743"/>
    <lineage>
        <taxon>Bacteria</taxon>
        <taxon>Pseudomonadati</taxon>
        <taxon>Pseudomonadota</taxon>
        <taxon>Gammaproteobacteria</taxon>
        <taxon>Pseudomonadales</taxon>
        <taxon>Marinobacteraceae</taxon>
        <taxon>Marinobacter</taxon>
    </lineage>
</organism>
<dbReference type="EMBL" id="QPJB01000012">
    <property type="protein sequence ID" value="RCW31227.1"/>
    <property type="molecule type" value="Genomic_DNA"/>
</dbReference>
<dbReference type="SUPFAM" id="SSF143880">
    <property type="entry name" value="NE0471 N-terminal domain-like"/>
    <property type="match status" value="1"/>
</dbReference>
<reference evidence="4 6" key="1">
    <citation type="submission" date="2018-07" db="EMBL/GenBank/DDBJ databases">
        <title>Freshwater and sediment microbial communities from various areas in North America, analyzing microbe dynamics in response to fracking.</title>
        <authorList>
            <person name="Lamendella R."/>
        </authorList>
    </citation>
    <scope>NUCLEOTIDE SEQUENCE [LARGE SCALE GENOMIC DNA]</scope>
    <source>
        <strain evidence="3 6">105B</strain>
        <strain evidence="2 4">114E</strain>
        <strain evidence="1 5">114E_o</strain>
    </source>
</reference>
<dbReference type="RefSeq" id="WP_011785982.1">
    <property type="nucleotide sequence ID" value="NZ_CAXEXJ010000050.1"/>
</dbReference>
<dbReference type="Pfam" id="PF10387">
    <property type="entry name" value="DUF2442"/>
    <property type="match status" value="1"/>
</dbReference>
<gene>
    <name evidence="2" type="ORF">DET51_11225</name>
    <name evidence="3" type="ORF">DET61_11444</name>
    <name evidence="1" type="ORF">DET64_11225</name>
</gene>